<name>A0A4Y1YIW9_9PROT</name>
<dbReference type="GO" id="GO:0005840">
    <property type="term" value="C:ribosome"/>
    <property type="evidence" value="ECO:0007669"/>
    <property type="project" value="TreeGrafter"/>
</dbReference>
<dbReference type="GO" id="GO:0045732">
    <property type="term" value="P:positive regulation of protein catabolic process"/>
    <property type="evidence" value="ECO:0007669"/>
    <property type="project" value="TreeGrafter"/>
</dbReference>
<dbReference type="Proteomes" id="UP000316473">
    <property type="component" value="Chromosome"/>
</dbReference>
<dbReference type="InterPro" id="IPR007481">
    <property type="entry name" value="SspB"/>
</dbReference>
<dbReference type="Pfam" id="PF04386">
    <property type="entry name" value="SspB"/>
    <property type="match status" value="1"/>
</dbReference>
<accession>A0A4Y1YIW9</accession>
<gene>
    <name evidence="2" type="ORF">Nstercoris_00162</name>
</gene>
<dbReference type="GO" id="GO:0005829">
    <property type="term" value="C:cytosol"/>
    <property type="evidence" value="ECO:0007669"/>
    <property type="project" value="TreeGrafter"/>
</dbReference>
<proteinExistence type="predicted"/>
<dbReference type="EMBL" id="AP019755">
    <property type="protein sequence ID" value="BBL33934.1"/>
    <property type="molecule type" value="Genomic_DNA"/>
</dbReference>
<dbReference type="PANTHER" id="PTHR37486:SF1">
    <property type="entry name" value="STRINGENT STARVATION PROTEIN B"/>
    <property type="match status" value="1"/>
</dbReference>
<keyword evidence="3" id="KW-1185">Reference proteome</keyword>
<evidence type="ECO:0000313" key="3">
    <source>
        <dbReference type="Proteomes" id="UP000316473"/>
    </source>
</evidence>
<reference evidence="2 3" key="1">
    <citation type="submission" date="2019-06" db="EMBL/GenBank/DDBJ databases">
        <title>Nitrosomonas stercoris KYUHI-S whole genome shotgun sequence.</title>
        <authorList>
            <person name="Nakagawa T."/>
            <person name="Tsuchiya Y."/>
            <person name="Takahashi R."/>
        </authorList>
    </citation>
    <scope>NUCLEOTIDE SEQUENCE [LARGE SCALE GENOMIC DNA]</scope>
    <source>
        <strain evidence="2 3">KYUHI-S</strain>
    </source>
</reference>
<sequence>MRAIYEWCVDNGFTPYISVLEEGCTGIPENLFAENKVTLNISMQSVNNLLIDNESIQFLTRFSGVEKRTDIDIEAVVAIFARESGQGFTFITETSAEKVNEEAVDADNILSKEKKEEKPTSARNKRRGKVTLKVVK</sequence>
<evidence type="ECO:0000313" key="2">
    <source>
        <dbReference type="EMBL" id="BBL33934.1"/>
    </source>
</evidence>
<dbReference type="AlphaFoldDB" id="A0A4Y1YIW9"/>
<evidence type="ECO:0008006" key="4">
    <source>
        <dbReference type="Google" id="ProtNLM"/>
    </source>
</evidence>
<dbReference type="SUPFAM" id="SSF101738">
    <property type="entry name" value="SspB-like"/>
    <property type="match status" value="1"/>
</dbReference>
<feature type="region of interest" description="Disordered" evidence="1">
    <location>
        <begin position="109"/>
        <end position="136"/>
    </location>
</feature>
<feature type="compositionally biased region" description="Basic and acidic residues" evidence="1">
    <location>
        <begin position="110"/>
        <end position="120"/>
    </location>
</feature>
<protein>
    <recommendedName>
        <fullName evidence="4">Stringent starvation protein B</fullName>
    </recommendedName>
</protein>
<dbReference type="KEGG" id="nst:Nstercoris_00162"/>
<dbReference type="NCBIfam" id="NF008769">
    <property type="entry name" value="PRK11798.2-5"/>
    <property type="match status" value="1"/>
</dbReference>
<feature type="compositionally biased region" description="Basic residues" evidence="1">
    <location>
        <begin position="123"/>
        <end position="136"/>
    </location>
</feature>
<organism evidence="2 3">
    <name type="scientific">Nitrosomonas stercoris</name>
    <dbReference type="NCBI Taxonomy" id="1444684"/>
    <lineage>
        <taxon>Bacteria</taxon>
        <taxon>Pseudomonadati</taxon>
        <taxon>Pseudomonadota</taxon>
        <taxon>Betaproteobacteria</taxon>
        <taxon>Nitrosomonadales</taxon>
        <taxon>Nitrosomonadaceae</taxon>
        <taxon>Nitrosomonas</taxon>
    </lineage>
</organism>
<dbReference type="InterPro" id="IPR036760">
    <property type="entry name" value="SspB-like_sf"/>
</dbReference>
<evidence type="ECO:0000256" key="1">
    <source>
        <dbReference type="SAM" id="MobiDB-lite"/>
    </source>
</evidence>
<dbReference type="Gene3D" id="2.30.30.220">
    <property type="entry name" value="SspB-like"/>
    <property type="match status" value="1"/>
</dbReference>
<dbReference type="PANTHER" id="PTHR37486">
    <property type="entry name" value="STRINGENT STARVATION PROTEIN B"/>
    <property type="match status" value="1"/>
</dbReference>